<dbReference type="CDD" id="cd06223">
    <property type="entry name" value="PRTases_typeI"/>
    <property type="match status" value="1"/>
</dbReference>
<reference evidence="3 4" key="1">
    <citation type="submission" date="2022-04" db="EMBL/GenBank/DDBJ databases">
        <title>Genome sequence of soybean root-associated Caulobacter segnis RL271.</title>
        <authorList>
            <person name="Longley R."/>
            <person name="Bonito G."/>
            <person name="Trigodet F."/>
            <person name="Crosson S."/>
            <person name="Fiebig A."/>
        </authorList>
    </citation>
    <scope>NUCLEOTIDE SEQUENCE [LARGE SCALE GENOMIC DNA]</scope>
    <source>
        <strain evidence="3 4">RL271</strain>
    </source>
</reference>
<name>A0ABY4ZWI4_9CAUL</name>
<evidence type="ECO:0000313" key="4">
    <source>
        <dbReference type="Proteomes" id="UP001057520"/>
    </source>
</evidence>
<dbReference type="EMBL" id="CP096040">
    <property type="protein sequence ID" value="USQ97070.1"/>
    <property type="molecule type" value="Genomic_DNA"/>
</dbReference>
<dbReference type="InterPro" id="IPR029057">
    <property type="entry name" value="PRTase-like"/>
</dbReference>
<dbReference type="InterPro" id="IPR051910">
    <property type="entry name" value="ComF/GntX_DNA_util-trans"/>
</dbReference>
<dbReference type="Pfam" id="PF00156">
    <property type="entry name" value="Pribosyltran"/>
    <property type="match status" value="1"/>
</dbReference>
<dbReference type="Proteomes" id="UP001057520">
    <property type="component" value="Chromosome"/>
</dbReference>
<evidence type="ECO:0000256" key="1">
    <source>
        <dbReference type="ARBA" id="ARBA00008007"/>
    </source>
</evidence>
<accession>A0ABY4ZWI4</accession>
<organism evidence="3 4">
    <name type="scientific">Caulobacter segnis</name>
    <dbReference type="NCBI Taxonomy" id="88688"/>
    <lineage>
        <taxon>Bacteria</taxon>
        <taxon>Pseudomonadati</taxon>
        <taxon>Pseudomonadota</taxon>
        <taxon>Alphaproteobacteria</taxon>
        <taxon>Caulobacterales</taxon>
        <taxon>Caulobacteraceae</taxon>
        <taxon>Caulobacter</taxon>
    </lineage>
</organism>
<dbReference type="InterPro" id="IPR000836">
    <property type="entry name" value="PRTase_dom"/>
</dbReference>
<sequence length="263" mass="27722">MRAEHGDSGPGWKADPLLMGPVWRAWGRGLLDLLLPPSSLDGAAALSGGLTAAAFSKVAFLDDPVCDGCGLAMAYADAARCPACLARPRAFARARAACVYDEHSRDLVLKLKHADRPELAGLFARWLSRAAAPLLDAADAVVPVPVHRARLLRRRYNQAAEIARPLARAAGLAYLPDALVRKRDTASQGGKSASGRRRNVAAAFVVPEPRRGQVAGRRIVLVDDVLTTGATAEGCTRALLAAGAAEVTLSVVARVTQTEARPI</sequence>
<proteinExistence type="inferred from homology"/>
<gene>
    <name evidence="3" type="ORF">MZV50_05820</name>
</gene>
<comment type="similarity">
    <text evidence="1">Belongs to the ComF/GntX family.</text>
</comment>
<dbReference type="Gene3D" id="3.40.50.2020">
    <property type="match status" value="1"/>
</dbReference>
<dbReference type="SUPFAM" id="SSF53271">
    <property type="entry name" value="PRTase-like"/>
    <property type="match status" value="1"/>
</dbReference>
<dbReference type="PANTHER" id="PTHR47505:SF1">
    <property type="entry name" value="DNA UTILIZATION PROTEIN YHGH"/>
    <property type="match status" value="1"/>
</dbReference>
<dbReference type="PANTHER" id="PTHR47505">
    <property type="entry name" value="DNA UTILIZATION PROTEIN YHGH"/>
    <property type="match status" value="1"/>
</dbReference>
<evidence type="ECO:0000259" key="2">
    <source>
        <dbReference type="Pfam" id="PF00156"/>
    </source>
</evidence>
<keyword evidence="4" id="KW-1185">Reference proteome</keyword>
<protein>
    <submittedName>
        <fullName evidence="3">ComF family protein</fullName>
    </submittedName>
</protein>
<feature type="domain" description="Phosphoribosyltransferase" evidence="2">
    <location>
        <begin position="162"/>
        <end position="260"/>
    </location>
</feature>
<evidence type="ECO:0000313" key="3">
    <source>
        <dbReference type="EMBL" id="USQ97070.1"/>
    </source>
</evidence>